<dbReference type="PANTHER" id="PTHR24189:SF50">
    <property type="entry name" value="ANKYRIN REPEAT AND SOCS BOX PROTEIN 2"/>
    <property type="match status" value="1"/>
</dbReference>
<dbReference type="SUPFAM" id="SSF48452">
    <property type="entry name" value="TPR-like"/>
    <property type="match status" value="1"/>
</dbReference>
<dbReference type="EMBL" id="CDMY01000499">
    <property type="protein sequence ID" value="CEM18269.1"/>
    <property type="molecule type" value="Genomic_DNA"/>
</dbReference>
<protein>
    <recommendedName>
        <fullName evidence="7">SET domain-containing protein</fullName>
    </recommendedName>
</protein>
<feature type="compositionally biased region" description="Low complexity" evidence="4">
    <location>
        <begin position="1239"/>
        <end position="1249"/>
    </location>
</feature>
<dbReference type="InterPro" id="IPR050745">
    <property type="entry name" value="Multifunctional_regulatory"/>
</dbReference>
<feature type="region of interest" description="Disordered" evidence="4">
    <location>
        <begin position="352"/>
        <end position="398"/>
    </location>
</feature>
<dbReference type="InterPro" id="IPR046341">
    <property type="entry name" value="SET_dom_sf"/>
</dbReference>
<keyword evidence="1" id="KW-0677">Repeat</keyword>
<dbReference type="PROSITE" id="PS50088">
    <property type="entry name" value="ANK_REPEAT"/>
    <property type="match status" value="1"/>
</dbReference>
<dbReference type="InterPro" id="IPR036770">
    <property type="entry name" value="Ankyrin_rpt-contain_sf"/>
</dbReference>
<dbReference type="InParanoid" id="A0A0G4FTQ0"/>
<feature type="repeat" description="ANK" evidence="3">
    <location>
        <begin position="216"/>
        <end position="253"/>
    </location>
</feature>
<dbReference type="InterPro" id="IPR002110">
    <property type="entry name" value="Ankyrin_rpt"/>
</dbReference>
<dbReference type="Gene3D" id="1.25.40.20">
    <property type="entry name" value="Ankyrin repeat-containing domain"/>
    <property type="match status" value="2"/>
</dbReference>
<evidence type="ECO:0000313" key="6">
    <source>
        <dbReference type="Proteomes" id="UP000041254"/>
    </source>
</evidence>
<gene>
    <name evidence="5" type="ORF">Vbra_16181</name>
</gene>
<evidence type="ECO:0008006" key="7">
    <source>
        <dbReference type="Google" id="ProtNLM"/>
    </source>
</evidence>
<evidence type="ECO:0000256" key="3">
    <source>
        <dbReference type="PROSITE-ProRule" id="PRU00023"/>
    </source>
</evidence>
<dbReference type="OrthoDB" id="411190at2759"/>
<dbReference type="InterPro" id="IPR011990">
    <property type="entry name" value="TPR-like_helical_dom_sf"/>
</dbReference>
<dbReference type="PhylomeDB" id="A0A0G4FTQ0"/>
<sequence>MPPSSQTDEGRSYERQLDAPLSLQVFSLTTISGRDGSERNSPANRRLASVIMCRAPEPDSQIARLCHEKGADADMNISVAKEGDQVEPYGLLTIAIDGVDSPVCVLNVNDKELRLFPWPSRETQRKVLEALIANGADVNRGNLAPLAWARDCANPTAVEVLLKAKAAVRGLQLGYLPPRSALPPSPGPQYYSSLLDVYRRLFDHDRTLATEQLKDSGATPMHMAASRSLPSEFMRSYLDLLAQHGASLTAKGAKSVTPLDFAVMAGAPSAVEWLCERLVREEINKRNGQDLLPIELAGVHLSYMLNEKRPDEIDRLKQVVRLLLQHGASPDHMRTHNLVLETQQARSLVSDIQREMSQRPPSSSPSPRCLPSIIECPPPSAPQQQQQQQLSAEVKQAAQTAKTMAKKESKKVESTNVSVVKKASFPGGSMDTIGFVFEITGLHHTQWAAAATDTALQTALSAGRAVVDGLVASPVWAELVRPTDPIDPGKRMQAFLRQIADSVANERAARGVALPHAPPQPHRPVPLTTALTVTLALIKTDTQLSDLIRPRQPEERFALRQLRAASQATCGSAGSERVGLSLEPHGAFGSADLPVVWAGAVGFEEVTEACISMFAILLGGLSEHQRLIIKEAAETRARLLQDASNRSTSAGGGLLALPDTHSSQSGAAACASTSSSSSAAPPPLPPSAHDGPLGKNTPINTTTTTTSSNQPQETEAAGGVGRLADEGITGGRRGSRRHRQSAGMWMPSQAMDGETSESPTRAHSLLVDTMASSSSSAGPFLAQVGDTRPSDAAGASTNLKRRGSKGAAQNGVGASHLEQVESLLGQQGFSLARFDIYCEAPTATSTDGSRELLCRTMCRTLTGGEVWRLCRERGADAQTAIRFSRQPVTVLNGEGKQLIQLLRPARVSVLWLAVDDEFDSHPALWSAVTQHLKLPTWPSRRVQRDVLEALVKCGADVNEGAPYLRPLNVAHMMANVTATEVLLESGAAVRDEGDGAPLVKTSDGARRISSALAISFVPRNAAPSHPTPAYETALLEVYRRLFEYEPTLASGRFSGFTAMHRASQAPPGLSAAFMRGYLDLLAANGASLDARTDDGNSPLRMAAYFGGPPVVEWLCQRLGPDEINSEDNSAEALVRTALGAAAHRLAEQLSEEGTPPEKIDRQRQIIRTLLRYGADIGLLPNDNSSWQYARNLVLEIQQGMQQSAAKGAGGSDPSGPSVPSTAPSTSRSGAPIDEDARQPSSSSADTSAAAAAPAASASASVPSTAERWKSTGNALFLADKYLDAYRSYLKGIRAEREYLAELLIRRSQCLIGLESYLSAFIDVTAALRILLPPHSIEPGTKYAILQEIAMIVYKPLIAQLTGAAYNDDDQDVDLPSKGAIAALMTDAMVQLCSTDRPVVQAPQQVTDALTEGAALQGVESYADARGVFTAGLAAADVSTLVALLSNAAACLLQPKLVKEGGPDAVGCAAAAFHLSCLKGPCQQLSAIQQKTLIRLGQGLLAERLFDAADAVVQALTNHGLEGQMAADVTTLQRRIRTHAANARGDYDWAAIYRQAMGSAQNRQLGRTTLIDVGEYVGPVGFSPPAPDSQPSVVATQDVQPGQLLIVQRPVVVERASSQDSGRFDERLVARLASQCDVWHPRLVSQLCCLPPSRGQPSAIGGPPAPETCLELPPAYFPLVPRFIWSATGEEFGPPVTQIDSAPDHLRRLLDFKTHIAYDIGAENSLRGMGVACLKASRGVWPLASLLSHGGLSRNAIWYILEEGDLIVVRAVRPIARGNEVTVSYWDPLFTTLAAERLLARRFDLPDSPNPYSPLTVKVIEQVEKRLQMMQEKPDPGEETLREVDEMLQQVRRLNVRTILVAKLLAYRSPCLFAAGRVTEAVAATRESVATSRALLSYDIHDIGQLAVVLSSPQDLLISASDREEALTEIKKSCEVIFGTAEAFHILCPRLSSSR</sequence>
<feature type="compositionally biased region" description="Low complexity" evidence="4">
    <location>
        <begin position="697"/>
        <end position="715"/>
    </location>
</feature>
<dbReference type="SUPFAM" id="SSF82199">
    <property type="entry name" value="SET domain"/>
    <property type="match status" value="1"/>
</dbReference>
<evidence type="ECO:0000256" key="4">
    <source>
        <dbReference type="SAM" id="MobiDB-lite"/>
    </source>
</evidence>
<dbReference type="STRING" id="1169540.A0A0G4FTQ0"/>
<dbReference type="Gene3D" id="2.170.270.10">
    <property type="entry name" value="SET domain"/>
    <property type="match status" value="1"/>
</dbReference>
<evidence type="ECO:0000256" key="2">
    <source>
        <dbReference type="ARBA" id="ARBA00023043"/>
    </source>
</evidence>
<feature type="region of interest" description="Disordered" evidence="4">
    <location>
        <begin position="773"/>
        <end position="812"/>
    </location>
</feature>
<feature type="compositionally biased region" description="Low complexity" evidence="4">
    <location>
        <begin position="662"/>
        <end position="679"/>
    </location>
</feature>
<feature type="region of interest" description="Disordered" evidence="4">
    <location>
        <begin position="644"/>
        <end position="759"/>
    </location>
</feature>
<feature type="compositionally biased region" description="Low complexity" evidence="4">
    <location>
        <begin position="383"/>
        <end position="398"/>
    </location>
</feature>
<evidence type="ECO:0000313" key="5">
    <source>
        <dbReference type="EMBL" id="CEM18269.1"/>
    </source>
</evidence>
<dbReference type="Proteomes" id="UP000041254">
    <property type="component" value="Unassembled WGS sequence"/>
</dbReference>
<dbReference type="SMART" id="SM00248">
    <property type="entry name" value="ANK"/>
    <property type="match status" value="6"/>
</dbReference>
<dbReference type="VEuPathDB" id="CryptoDB:Vbra_16181"/>
<keyword evidence="2 3" id="KW-0040">ANK repeat</keyword>
<organism evidence="5 6">
    <name type="scientific">Vitrella brassicaformis (strain CCMP3155)</name>
    <dbReference type="NCBI Taxonomy" id="1169540"/>
    <lineage>
        <taxon>Eukaryota</taxon>
        <taxon>Sar</taxon>
        <taxon>Alveolata</taxon>
        <taxon>Colpodellida</taxon>
        <taxon>Vitrellaceae</taxon>
        <taxon>Vitrella</taxon>
    </lineage>
</organism>
<proteinExistence type="predicted"/>
<keyword evidence="6" id="KW-1185">Reference proteome</keyword>
<dbReference type="SUPFAM" id="SSF48403">
    <property type="entry name" value="Ankyrin repeat"/>
    <property type="match status" value="2"/>
</dbReference>
<reference evidence="5 6" key="1">
    <citation type="submission" date="2014-11" db="EMBL/GenBank/DDBJ databases">
        <authorList>
            <person name="Zhu J."/>
            <person name="Qi W."/>
            <person name="Song R."/>
        </authorList>
    </citation>
    <scope>NUCLEOTIDE SEQUENCE [LARGE SCALE GENOMIC DNA]</scope>
</reference>
<feature type="region of interest" description="Disordered" evidence="4">
    <location>
        <begin position="1203"/>
        <end position="1249"/>
    </location>
</feature>
<dbReference type="Gene3D" id="1.25.40.10">
    <property type="entry name" value="Tetratricopeptide repeat domain"/>
    <property type="match status" value="1"/>
</dbReference>
<name>A0A0G4FTQ0_VITBC</name>
<accession>A0A0G4FTQ0</accession>
<dbReference type="PANTHER" id="PTHR24189">
    <property type="entry name" value="MYOTROPHIN"/>
    <property type="match status" value="1"/>
</dbReference>
<evidence type="ECO:0000256" key="1">
    <source>
        <dbReference type="ARBA" id="ARBA00022737"/>
    </source>
</evidence>